<dbReference type="InParanoid" id="A0A482WT71"/>
<comment type="caution">
    <text evidence="6">The sequence shown here is derived from an EMBL/GenBank/DDBJ whole genome shotgun (WGS) entry which is preliminary data.</text>
</comment>
<comment type="catalytic activity">
    <reaction evidence="4">
        <text>an N-acyl-L-alpha-aminoacyl-tRNA + H2O = an N-acyl-L-amino acid + a tRNA + H(+)</text>
        <dbReference type="Rhea" id="RHEA:54448"/>
        <dbReference type="Rhea" id="RHEA-COMP:10123"/>
        <dbReference type="Rhea" id="RHEA-COMP:13883"/>
        <dbReference type="ChEBI" id="CHEBI:15377"/>
        <dbReference type="ChEBI" id="CHEBI:15378"/>
        <dbReference type="ChEBI" id="CHEBI:59874"/>
        <dbReference type="ChEBI" id="CHEBI:78442"/>
        <dbReference type="ChEBI" id="CHEBI:138191"/>
        <dbReference type="EC" id="3.1.1.29"/>
    </reaction>
</comment>
<reference evidence="6 7" key="1">
    <citation type="journal article" date="2017" name="Gigascience">
        <title>Genome sequence of the small brown planthopper, Laodelphax striatellus.</title>
        <authorList>
            <person name="Zhu J."/>
            <person name="Jiang F."/>
            <person name="Wang X."/>
            <person name="Yang P."/>
            <person name="Bao Y."/>
            <person name="Zhao W."/>
            <person name="Wang W."/>
            <person name="Lu H."/>
            <person name="Wang Q."/>
            <person name="Cui N."/>
            <person name="Li J."/>
            <person name="Chen X."/>
            <person name="Luo L."/>
            <person name="Yu J."/>
            <person name="Kang L."/>
            <person name="Cui F."/>
        </authorList>
    </citation>
    <scope>NUCLEOTIDE SEQUENCE [LARGE SCALE GENOMIC DNA]</scope>
    <source>
        <strain evidence="6">Lst14</strain>
    </source>
</reference>
<protein>
    <recommendedName>
        <fullName evidence="1">peptidyl-tRNA hydrolase</fullName>
        <ecNumber evidence="1">3.1.1.29</ecNumber>
    </recommendedName>
</protein>
<proteinExistence type="inferred from homology"/>
<dbReference type="AlphaFoldDB" id="A0A482WT71"/>
<dbReference type="NCBIfam" id="TIGR00283">
    <property type="entry name" value="arch_pth2"/>
    <property type="match status" value="1"/>
</dbReference>
<dbReference type="NCBIfam" id="NF003314">
    <property type="entry name" value="PRK04322.1"/>
    <property type="match status" value="1"/>
</dbReference>
<comment type="similarity">
    <text evidence="3">Belongs to the PTH2 family.</text>
</comment>
<dbReference type="SMR" id="A0A482WT71"/>
<organism evidence="6 7">
    <name type="scientific">Laodelphax striatellus</name>
    <name type="common">Small brown planthopper</name>
    <name type="synonym">Delphax striatella</name>
    <dbReference type="NCBI Taxonomy" id="195883"/>
    <lineage>
        <taxon>Eukaryota</taxon>
        <taxon>Metazoa</taxon>
        <taxon>Ecdysozoa</taxon>
        <taxon>Arthropoda</taxon>
        <taxon>Hexapoda</taxon>
        <taxon>Insecta</taxon>
        <taxon>Pterygota</taxon>
        <taxon>Neoptera</taxon>
        <taxon>Paraneoptera</taxon>
        <taxon>Hemiptera</taxon>
        <taxon>Auchenorrhyncha</taxon>
        <taxon>Fulgoroidea</taxon>
        <taxon>Delphacidae</taxon>
        <taxon>Criomorphinae</taxon>
        <taxon>Laodelphax</taxon>
    </lineage>
</organism>
<keyword evidence="5" id="KW-0472">Membrane</keyword>
<accession>A0A482WT71</accession>
<dbReference type="PANTHER" id="PTHR12649">
    <property type="entry name" value="PEPTIDYL-TRNA HYDROLASE 2"/>
    <property type="match status" value="1"/>
</dbReference>
<evidence type="ECO:0000256" key="1">
    <source>
        <dbReference type="ARBA" id="ARBA00013260"/>
    </source>
</evidence>
<dbReference type="Pfam" id="PF01981">
    <property type="entry name" value="PTH2"/>
    <property type="match status" value="1"/>
</dbReference>
<evidence type="ECO:0000313" key="7">
    <source>
        <dbReference type="Proteomes" id="UP000291343"/>
    </source>
</evidence>
<dbReference type="Proteomes" id="UP000291343">
    <property type="component" value="Unassembled WGS sequence"/>
</dbReference>
<dbReference type="OrthoDB" id="1733656at2759"/>
<keyword evidence="5" id="KW-1133">Transmembrane helix</keyword>
<dbReference type="GO" id="GO:0005829">
    <property type="term" value="C:cytosol"/>
    <property type="evidence" value="ECO:0007669"/>
    <property type="project" value="TreeGrafter"/>
</dbReference>
<evidence type="ECO:0000256" key="2">
    <source>
        <dbReference type="ARBA" id="ARBA00022801"/>
    </source>
</evidence>
<dbReference type="PANTHER" id="PTHR12649:SF11">
    <property type="entry name" value="PEPTIDYL-TRNA HYDROLASE 2, MITOCHONDRIAL"/>
    <property type="match status" value="1"/>
</dbReference>
<keyword evidence="5" id="KW-0812">Transmembrane</keyword>
<evidence type="ECO:0000256" key="4">
    <source>
        <dbReference type="ARBA" id="ARBA00048707"/>
    </source>
</evidence>
<dbReference type="FunFam" id="3.40.1490.10:FF:000001">
    <property type="entry name" value="Peptidyl-tRNA hydrolase 2"/>
    <property type="match status" value="1"/>
</dbReference>
<gene>
    <name evidence="6" type="ORF">LSTR_LSTR009558</name>
</gene>
<dbReference type="InterPro" id="IPR002833">
    <property type="entry name" value="PTH2"/>
</dbReference>
<feature type="transmembrane region" description="Helical" evidence="5">
    <location>
        <begin position="6"/>
        <end position="23"/>
    </location>
</feature>
<dbReference type="InterPro" id="IPR023476">
    <property type="entry name" value="Pep_tRNA_hydro_II_dom_sf"/>
</dbReference>
<keyword evidence="7" id="KW-1185">Reference proteome</keyword>
<dbReference type="EMBL" id="QKKF02026398">
    <property type="protein sequence ID" value="RZF36462.1"/>
    <property type="molecule type" value="Genomic_DNA"/>
</dbReference>
<dbReference type="GO" id="GO:0004045">
    <property type="term" value="F:peptidyl-tRNA hydrolase activity"/>
    <property type="evidence" value="ECO:0007669"/>
    <property type="project" value="UniProtKB-EC"/>
</dbReference>
<dbReference type="STRING" id="195883.A0A482WT71"/>
<evidence type="ECO:0000256" key="5">
    <source>
        <dbReference type="SAM" id="Phobius"/>
    </source>
</evidence>
<evidence type="ECO:0000313" key="6">
    <source>
        <dbReference type="EMBL" id="RZF36462.1"/>
    </source>
</evidence>
<evidence type="ECO:0000256" key="3">
    <source>
        <dbReference type="ARBA" id="ARBA00038050"/>
    </source>
</evidence>
<dbReference type="CDD" id="cd02430">
    <property type="entry name" value="PTH2"/>
    <property type="match status" value="1"/>
</dbReference>
<sequence length="158" mass="17187">MENYTAFLAGVAIGITTSLLVKGNRVKDIKCLFDIVLNKRDSCKMVFVVRNDLGMTKGKIAAQCSHAAIMCYDKAVNQAPEILRRWNHEGQAKIVLKLDGGEKELQKIVDKATSLNIINMTVRDAGLTEVPRGTVTVLGIGPAPARLIDLASGHLKLM</sequence>
<name>A0A482WT71_LAOST</name>
<dbReference type="FunCoup" id="A0A482WT71">
    <property type="interactions" value="148"/>
</dbReference>
<dbReference type="SUPFAM" id="SSF102462">
    <property type="entry name" value="Peptidyl-tRNA hydrolase II"/>
    <property type="match status" value="1"/>
</dbReference>
<dbReference type="Gene3D" id="3.40.1490.10">
    <property type="entry name" value="Bit1"/>
    <property type="match status" value="1"/>
</dbReference>
<dbReference type="EC" id="3.1.1.29" evidence="1"/>
<keyword evidence="2" id="KW-0378">Hydrolase</keyword>